<dbReference type="Proteomes" id="UP000288805">
    <property type="component" value="Unassembled WGS sequence"/>
</dbReference>
<dbReference type="SMART" id="SM00717">
    <property type="entry name" value="SANT"/>
    <property type="match status" value="1"/>
</dbReference>
<dbReference type="PANTHER" id="PTHR47997:SF75">
    <property type="entry name" value="MYB DOMAIN PROTEIN 55"/>
    <property type="match status" value="1"/>
</dbReference>
<evidence type="ECO:0000313" key="10">
    <source>
        <dbReference type="Proteomes" id="UP000288805"/>
    </source>
</evidence>
<dbReference type="PANTHER" id="PTHR47997">
    <property type="entry name" value="MYB DOMAIN PROTEIN 55"/>
    <property type="match status" value="1"/>
</dbReference>
<name>A0A438FJ38_VITVI</name>
<keyword evidence="4" id="KW-0238">DNA-binding</keyword>
<dbReference type="PROSITE" id="PS50090">
    <property type="entry name" value="MYB_LIKE"/>
    <property type="match status" value="1"/>
</dbReference>
<gene>
    <name evidence="9" type="primary">P</name>
    <name evidence="9" type="ORF">CK203_083453</name>
</gene>
<dbReference type="CDD" id="cd00167">
    <property type="entry name" value="SANT"/>
    <property type="match status" value="1"/>
</dbReference>
<evidence type="ECO:0000256" key="1">
    <source>
        <dbReference type="ARBA" id="ARBA00004123"/>
    </source>
</evidence>
<dbReference type="InterPro" id="IPR017930">
    <property type="entry name" value="Myb_dom"/>
</dbReference>
<protein>
    <submittedName>
        <fullName evidence="9">Myb-related protein P</fullName>
    </submittedName>
</protein>
<dbReference type="PROSITE" id="PS51294">
    <property type="entry name" value="HTH_MYB"/>
    <property type="match status" value="1"/>
</dbReference>
<dbReference type="Gene3D" id="1.10.10.60">
    <property type="entry name" value="Homeodomain-like"/>
    <property type="match status" value="2"/>
</dbReference>
<keyword evidence="3" id="KW-0805">Transcription regulation</keyword>
<dbReference type="EMBL" id="QGNW01000872">
    <property type="protein sequence ID" value="RVW60008.1"/>
    <property type="molecule type" value="Genomic_DNA"/>
</dbReference>
<comment type="subcellular location">
    <subcellularLocation>
        <location evidence="1">Nucleus</location>
    </subcellularLocation>
</comment>
<sequence>MTAQAHYTAVAGPSFLYKGRASNSLPPHLGTYAWIYVLEACLRGVRIGFRCLLGLEMGRAPCCEKVGLKKGLLRCGKSCRLRWINYLRADLKRGNFSEEEEEIIIKLHASLGNRWSMIAGQLPGRTDNEIKNYWNSHLSRKVHSFRRLTNEGPSMVIDLAKVTTAHKRKEENPELMASHLLDVEEKFGEGSETFGPFRVPEVEGCASVRTWRVEYWWMEVGFAVNGQEWDEKERCCLGYGRTVNGGEVECETFGGDLDCEKQDAMVAWLFLDFFCSCFVHFPRMLSKRQSVFFSCLV</sequence>
<evidence type="ECO:0000256" key="5">
    <source>
        <dbReference type="ARBA" id="ARBA00023163"/>
    </source>
</evidence>
<keyword evidence="2" id="KW-0677">Repeat</keyword>
<proteinExistence type="predicted"/>
<dbReference type="Pfam" id="PF00249">
    <property type="entry name" value="Myb_DNA-binding"/>
    <property type="match status" value="1"/>
</dbReference>
<evidence type="ECO:0000256" key="3">
    <source>
        <dbReference type="ARBA" id="ARBA00023015"/>
    </source>
</evidence>
<comment type="caution">
    <text evidence="9">The sequence shown here is derived from an EMBL/GenBank/DDBJ whole genome shotgun (WGS) entry which is preliminary data.</text>
</comment>
<keyword evidence="5" id="KW-0804">Transcription</keyword>
<organism evidence="9 10">
    <name type="scientific">Vitis vinifera</name>
    <name type="common">Grape</name>
    <dbReference type="NCBI Taxonomy" id="29760"/>
    <lineage>
        <taxon>Eukaryota</taxon>
        <taxon>Viridiplantae</taxon>
        <taxon>Streptophyta</taxon>
        <taxon>Embryophyta</taxon>
        <taxon>Tracheophyta</taxon>
        <taxon>Spermatophyta</taxon>
        <taxon>Magnoliopsida</taxon>
        <taxon>eudicotyledons</taxon>
        <taxon>Gunneridae</taxon>
        <taxon>Pentapetalae</taxon>
        <taxon>rosids</taxon>
        <taxon>Vitales</taxon>
        <taxon>Vitaceae</taxon>
        <taxon>Viteae</taxon>
        <taxon>Vitis</taxon>
    </lineage>
</organism>
<evidence type="ECO:0000256" key="2">
    <source>
        <dbReference type="ARBA" id="ARBA00022737"/>
    </source>
</evidence>
<feature type="domain" description="HTH myb-type" evidence="8">
    <location>
        <begin position="88"/>
        <end position="142"/>
    </location>
</feature>
<evidence type="ECO:0000256" key="6">
    <source>
        <dbReference type="ARBA" id="ARBA00023242"/>
    </source>
</evidence>
<evidence type="ECO:0000259" key="8">
    <source>
        <dbReference type="PROSITE" id="PS51294"/>
    </source>
</evidence>
<evidence type="ECO:0000256" key="4">
    <source>
        <dbReference type="ARBA" id="ARBA00023125"/>
    </source>
</evidence>
<dbReference type="FunFam" id="1.10.10.60:FF:000231">
    <property type="entry name" value="Myb transcription factor"/>
    <property type="match status" value="1"/>
</dbReference>
<feature type="domain" description="Myb-like" evidence="7">
    <location>
        <begin position="88"/>
        <end position="138"/>
    </location>
</feature>
<evidence type="ECO:0000313" key="9">
    <source>
        <dbReference type="EMBL" id="RVW60008.1"/>
    </source>
</evidence>
<dbReference type="InterPro" id="IPR009057">
    <property type="entry name" value="Homeodomain-like_sf"/>
</dbReference>
<dbReference type="InterPro" id="IPR051953">
    <property type="entry name" value="Plant_SW-associated_TFs"/>
</dbReference>
<dbReference type="GO" id="GO:0003677">
    <property type="term" value="F:DNA binding"/>
    <property type="evidence" value="ECO:0007669"/>
    <property type="project" value="UniProtKB-KW"/>
</dbReference>
<dbReference type="GO" id="GO:0005634">
    <property type="term" value="C:nucleus"/>
    <property type="evidence" value="ECO:0007669"/>
    <property type="project" value="UniProtKB-SubCell"/>
</dbReference>
<accession>A0A438FJ38</accession>
<dbReference type="SUPFAM" id="SSF46689">
    <property type="entry name" value="Homeodomain-like"/>
    <property type="match status" value="1"/>
</dbReference>
<reference evidence="9 10" key="1">
    <citation type="journal article" date="2018" name="PLoS Genet.">
        <title>Population sequencing reveals clonal diversity and ancestral inbreeding in the grapevine cultivar Chardonnay.</title>
        <authorList>
            <person name="Roach M.J."/>
            <person name="Johnson D.L."/>
            <person name="Bohlmann J."/>
            <person name="van Vuuren H.J."/>
            <person name="Jones S.J."/>
            <person name="Pretorius I.S."/>
            <person name="Schmidt S.A."/>
            <person name="Borneman A.R."/>
        </authorList>
    </citation>
    <scope>NUCLEOTIDE SEQUENCE [LARGE SCALE GENOMIC DNA]</scope>
    <source>
        <strain evidence="10">cv. Chardonnay</strain>
        <tissue evidence="9">Leaf</tissue>
    </source>
</reference>
<keyword evidence="6" id="KW-0539">Nucleus</keyword>
<evidence type="ECO:0000259" key="7">
    <source>
        <dbReference type="PROSITE" id="PS50090"/>
    </source>
</evidence>
<dbReference type="InterPro" id="IPR001005">
    <property type="entry name" value="SANT/Myb"/>
</dbReference>
<dbReference type="AlphaFoldDB" id="A0A438FJ38"/>